<keyword evidence="8" id="KW-0645">Protease</keyword>
<dbReference type="MEROPS" id="I87.001"/>
<proteinExistence type="inferred from homology"/>
<dbReference type="PRINTS" id="PR00721">
    <property type="entry name" value="STOMATIN"/>
</dbReference>
<dbReference type="AlphaFoldDB" id="I4CA05"/>
<evidence type="ECO:0000256" key="4">
    <source>
        <dbReference type="ARBA" id="ARBA00022989"/>
    </source>
</evidence>
<evidence type="ECO:0000256" key="6">
    <source>
        <dbReference type="PIRNR" id="PIRNR005651"/>
    </source>
</evidence>
<dbReference type="OrthoDB" id="9812991at2"/>
<dbReference type="GO" id="GO:0016020">
    <property type="term" value="C:membrane"/>
    <property type="evidence" value="ECO:0007669"/>
    <property type="project" value="UniProtKB-SubCell"/>
</dbReference>
<dbReference type="GO" id="GO:0008233">
    <property type="term" value="F:peptidase activity"/>
    <property type="evidence" value="ECO:0007669"/>
    <property type="project" value="UniProtKB-KW"/>
</dbReference>
<evidence type="ECO:0000256" key="3">
    <source>
        <dbReference type="ARBA" id="ARBA00022692"/>
    </source>
</evidence>
<organism evidence="8 9">
    <name type="scientific">Desulfomonile tiedjei (strain ATCC 49306 / DSM 6799 / DCB-1)</name>
    <dbReference type="NCBI Taxonomy" id="706587"/>
    <lineage>
        <taxon>Bacteria</taxon>
        <taxon>Pseudomonadati</taxon>
        <taxon>Thermodesulfobacteriota</taxon>
        <taxon>Desulfomonilia</taxon>
        <taxon>Desulfomonilales</taxon>
        <taxon>Desulfomonilaceae</taxon>
        <taxon>Desulfomonile</taxon>
    </lineage>
</organism>
<dbReference type="HOGENOM" id="CLU_059167_1_0_7"/>
<keyword evidence="3" id="KW-0812">Transmembrane</keyword>
<dbReference type="Pfam" id="PF01145">
    <property type="entry name" value="Band_7"/>
    <property type="match status" value="1"/>
</dbReference>
<dbReference type="InterPro" id="IPR010200">
    <property type="entry name" value="HflC"/>
</dbReference>
<dbReference type="STRING" id="706587.Desti_3752"/>
<keyword evidence="8" id="KW-0378">Hydrolase</keyword>
<evidence type="ECO:0000256" key="2">
    <source>
        <dbReference type="ARBA" id="ARBA00007862"/>
    </source>
</evidence>
<dbReference type="PANTHER" id="PTHR42911">
    <property type="entry name" value="MODULATOR OF FTSH PROTEASE HFLC"/>
    <property type="match status" value="1"/>
</dbReference>
<dbReference type="SMART" id="SM00244">
    <property type="entry name" value="PHB"/>
    <property type="match status" value="1"/>
</dbReference>
<evidence type="ECO:0000256" key="1">
    <source>
        <dbReference type="ARBA" id="ARBA00004167"/>
    </source>
</evidence>
<dbReference type="NCBIfam" id="TIGR01932">
    <property type="entry name" value="hflC"/>
    <property type="match status" value="1"/>
</dbReference>
<dbReference type="RefSeq" id="WP_014811523.1">
    <property type="nucleotide sequence ID" value="NC_018025.1"/>
</dbReference>
<evidence type="ECO:0000256" key="5">
    <source>
        <dbReference type="ARBA" id="ARBA00023136"/>
    </source>
</evidence>
<keyword evidence="5" id="KW-0472">Membrane</keyword>
<evidence type="ECO:0000313" key="9">
    <source>
        <dbReference type="Proteomes" id="UP000006055"/>
    </source>
</evidence>
<dbReference type="eggNOG" id="COG0330">
    <property type="taxonomic scope" value="Bacteria"/>
</dbReference>
<accession>I4CA05</accession>
<evidence type="ECO:0000259" key="7">
    <source>
        <dbReference type="SMART" id="SM00244"/>
    </source>
</evidence>
<dbReference type="GO" id="GO:0006508">
    <property type="term" value="P:proteolysis"/>
    <property type="evidence" value="ECO:0007669"/>
    <property type="project" value="UniProtKB-KW"/>
</dbReference>
<dbReference type="SUPFAM" id="SSF117892">
    <property type="entry name" value="Band 7/SPFH domain"/>
    <property type="match status" value="1"/>
</dbReference>
<dbReference type="PATRIC" id="fig|706587.4.peg.4262"/>
<dbReference type="PIRSF" id="PIRSF005651">
    <property type="entry name" value="HflC"/>
    <property type="match status" value="1"/>
</dbReference>
<feature type="domain" description="Band 7" evidence="7">
    <location>
        <begin position="17"/>
        <end position="179"/>
    </location>
</feature>
<dbReference type="KEGG" id="dti:Desti_3752"/>
<gene>
    <name evidence="8" type="ordered locus">Desti_3752</name>
</gene>
<dbReference type="Proteomes" id="UP000006055">
    <property type="component" value="Chromosome"/>
</dbReference>
<reference evidence="9" key="1">
    <citation type="submission" date="2012-06" db="EMBL/GenBank/DDBJ databases">
        <title>Complete sequence of chromosome of Desulfomonile tiedjei DSM 6799.</title>
        <authorList>
            <person name="Lucas S."/>
            <person name="Copeland A."/>
            <person name="Lapidus A."/>
            <person name="Glavina del Rio T."/>
            <person name="Dalin E."/>
            <person name="Tice H."/>
            <person name="Bruce D."/>
            <person name="Goodwin L."/>
            <person name="Pitluck S."/>
            <person name="Peters L."/>
            <person name="Ovchinnikova G."/>
            <person name="Zeytun A."/>
            <person name="Lu M."/>
            <person name="Kyrpides N."/>
            <person name="Mavromatis K."/>
            <person name="Ivanova N."/>
            <person name="Brettin T."/>
            <person name="Detter J.C."/>
            <person name="Han C."/>
            <person name="Larimer F."/>
            <person name="Land M."/>
            <person name="Hauser L."/>
            <person name="Markowitz V."/>
            <person name="Cheng J.-F."/>
            <person name="Hugenholtz P."/>
            <person name="Woyke T."/>
            <person name="Wu D."/>
            <person name="Spring S."/>
            <person name="Schroeder M."/>
            <person name="Brambilla E."/>
            <person name="Klenk H.-P."/>
            <person name="Eisen J.A."/>
        </authorList>
    </citation>
    <scope>NUCLEOTIDE SEQUENCE [LARGE SCALE GENOMIC DNA]</scope>
    <source>
        <strain evidence="9">ATCC 49306 / DSM 6799 / DCB-1</strain>
    </source>
</reference>
<evidence type="ECO:0000313" key="8">
    <source>
        <dbReference type="EMBL" id="AFM26396.1"/>
    </source>
</evidence>
<dbReference type="InterPro" id="IPR036013">
    <property type="entry name" value="Band_7/SPFH_dom_sf"/>
</dbReference>
<dbReference type="PANTHER" id="PTHR42911:SF1">
    <property type="entry name" value="MODULATOR OF FTSH PROTEASE HFLC"/>
    <property type="match status" value="1"/>
</dbReference>
<dbReference type="CDD" id="cd03405">
    <property type="entry name" value="SPFH_HflC"/>
    <property type="match status" value="1"/>
</dbReference>
<keyword evidence="4" id="KW-1133">Transmembrane helix</keyword>
<name>I4CA05_DESTA</name>
<protein>
    <recommendedName>
        <fullName evidence="6">Protein HflC</fullName>
    </recommendedName>
</protein>
<dbReference type="InterPro" id="IPR001972">
    <property type="entry name" value="Stomatin_HflK_fam"/>
</dbReference>
<dbReference type="InterPro" id="IPR001107">
    <property type="entry name" value="Band_7"/>
</dbReference>
<dbReference type="EMBL" id="CP003360">
    <property type="protein sequence ID" value="AFM26396.1"/>
    <property type="molecule type" value="Genomic_DNA"/>
</dbReference>
<keyword evidence="9" id="KW-1185">Reference proteome</keyword>
<comment type="subcellular location">
    <subcellularLocation>
        <location evidence="1">Membrane</location>
        <topology evidence="1">Single-pass membrane protein</topology>
    </subcellularLocation>
</comment>
<dbReference type="Gene3D" id="3.30.479.30">
    <property type="entry name" value="Band 7 domain"/>
    <property type="match status" value="1"/>
</dbReference>
<sequence length="294" mass="33819">MIRVVLAIIIILVVLAQSAFVISEGEQGMILQFGKPMRIIRQPGLYFKYPLIQDLILLDKRILVAEARPAEYITLDKKRLTVDTVSRWKIEDPLIFYQTVQNYQGAIARMNDIISARLRQEIANHFFKDFIREERERIMRHVTAGTADVASKFGISVIDVRIKRVDLPEEVQNSVFARMKAERERIAKRYRAEGEEKAKEIRANANKEKEIILAEAYRQSEVLSGEGDAEATAIYADAYGKDENFFSFTRHLEAYKKIFGTETSLMLRPDSELLKYFDSPLGQQLKQLPGKGQK</sequence>
<comment type="function">
    <text evidence="6">HflC and HflK could regulate a protease.</text>
</comment>
<comment type="similarity">
    <text evidence="2 6">Belongs to the band 7/mec-2 family. HflC subfamily.</text>
</comment>